<dbReference type="GO" id="GO:0003729">
    <property type="term" value="F:mRNA binding"/>
    <property type="evidence" value="ECO:0007669"/>
    <property type="project" value="InterPro"/>
</dbReference>
<dbReference type="AlphaFoldDB" id="A0A8H5C8Q8"/>
<gene>
    <name evidence="8" type="ORF">D9611_003205</name>
</gene>
<keyword evidence="2" id="KW-0677">Repeat</keyword>
<proteinExistence type="predicted"/>
<feature type="compositionally biased region" description="Polar residues" evidence="6">
    <location>
        <begin position="116"/>
        <end position="130"/>
    </location>
</feature>
<evidence type="ECO:0000313" key="9">
    <source>
        <dbReference type="Proteomes" id="UP000541558"/>
    </source>
</evidence>
<reference evidence="8 9" key="1">
    <citation type="journal article" date="2020" name="ISME J.">
        <title>Uncovering the hidden diversity of litter-decomposition mechanisms in mushroom-forming fungi.</title>
        <authorList>
            <person name="Floudas D."/>
            <person name="Bentzer J."/>
            <person name="Ahren D."/>
            <person name="Johansson T."/>
            <person name="Persson P."/>
            <person name="Tunlid A."/>
        </authorList>
    </citation>
    <scope>NUCLEOTIDE SEQUENCE [LARGE SCALE GENOMIC DNA]</scope>
    <source>
        <strain evidence="8 9">CBS 175.51</strain>
    </source>
</reference>
<evidence type="ECO:0000256" key="1">
    <source>
        <dbReference type="ARBA" id="ARBA00022723"/>
    </source>
</evidence>
<organism evidence="8 9">
    <name type="scientific">Ephemerocybe angulata</name>
    <dbReference type="NCBI Taxonomy" id="980116"/>
    <lineage>
        <taxon>Eukaryota</taxon>
        <taxon>Fungi</taxon>
        <taxon>Dikarya</taxon>
        <taxon>Basidiomycota</taxon>
        <taxon>Agaricomycotina</taxon>
        <taxon>Agaricomycetes</taxon>
        <taxon>Agaricomycetidae</taxon>
        <taxon>Agaricales</taxon>
        <taxon>Agaricineae</taxon>
        <taxon>Psathyrellaceae</taxon>
        <taxon>Ephemerocybe</taxon>
    </lineage>
</organism>
<keyword evidence="9" id="KW-1185">Reference proteome</keyword>
<dbReference type="PROSITE" id="PS50103">
    <property type="entry name" value="ZF_C3H1"/>
    <property type="match status" value="2"/>
</dbReference>
<evidence type="ECO:0000256" key="2">
    <source>
        <dbReference type="ARBA" id="ARBA00022737"/>
    </source>
</evidence>
<dbReference type="FunFam" id="4.10.1000.10:FF:000002">
    <property type="entry name" value="Zinc finger protein 36, C3H1 type-like 1"/>
    <property type="match status" value="1"/>
</dbReference>
<feature type="compositionally biased region" description="Polar residues" evidence="6">
    <location>
        <begin position="382"/>
        <end position="397"/>
    </location>
</feature>
<feature type="region of interest" description="Disordered" evidence="6">
    <location>
        <begin position="239"/>
        <end position="265"/>
    </location>
</feature>
<evidence type="ECO:0000256" key="6">
    <source>
        <dbReference type="SAM" id="MobiDB-lite"/>
    </source>
</evidence>
<accession>A0A8H5C8Q8</accession>
<evidence type="ECO:0000256" key="3">
    <source>
        <dbReference type="ARBA" id="ARBA00022771"/>
    </source>
</evidence>
<feature type="compositionally biased region" description="Polar residues" evidence="6">
    <location>
        <begin position="496"/>
        <end position="519"/>
    </location>
</feature>
<evidence type="ECO:0000256" key="5">
    <source>
        <dbReference type="PROSITE-ProRule" id="PRU00723"/>
    </source>
</evidence>
<protein>
    <recommendedName>
        <fullName evidence="7">C3H1-type domain-containing protein</fullName>
    </recommendedName>
</protein>
<evidence type="ECO:0000256" key="4">
    <source>
        <dbReference type="ARBA" id="ARBA00022833"/>
    </source>
</evidence>
<dbReference type="InterPro" id="IPR045877">
    <property type="entry name" value="ZFP36-like"/>
</dbReference>
<keyword evidence="3 5" id="KW-0863">Zinc-finger</keyword>
<dbReference type="FunFam" id="4.10.1000.10:FF:000001">
    <property type="entry name" value="zinc finger CCCH domain-containing protein 15-like"/>
    <property type="match status" value="1"/>
</dbReference>
<feature type="region of interest" description="Disordered" evidence="6">
    <location>
        <begin position="375"/>
        <end position="408"/>
    </location>
</feature>
<dbReference type="PANTHER" id="PTHR12547">
    <property type="entry name" value="CCCH ZINC FINGER/TIS11-RELATED"/>
    <property type="match status" value="1"/>
</dbReference>
<feature type="region of interest" description="Disordered" evidence="6">
    <location>
        <begin position="534"/>
        <end position="558"/>
    </location>
</feature>
<dbReference type="EMBL" id="JAACJK010000057">
    <property type="protein sequence ID" value="KAF5337320.1"/>
    <property type="molecule type" value="Genomic_DNA"/>
</dbReference>
<evidence type="ECO:0000259" key="7">
    <source>
        <dbReference type="PROSITE" id="PS50103"/>
    </source>
</evidence>
<name>A0A8H5C8Q8_9AGAR</name>
<feature type="domain" description="C3H1-type" evidence="7">
    <location>
        <begin position="412"/>
        <end position="440"/>
    </location>
</feature>
<dbReference type="GO" id="GO:0008270">
    <property type="term" value="F:zinc ion binding"/>
    <property type="evidence" value="ECO:0007669"/>
    <property type="project" value="UniProtKB-KW"/>
</dbReference>
<dbReference type="InterPro" id="IPR000571">
    <property type="entry name" value="Znf_CCCH"/>
</dbReference>
<feature type="region of interest" description="Disordered" evidence="6">
    <location>
        <begin position="178"/>
        <end position="203"/>
    </location>
</feature>
<feature type="region of interest" description="Disordered" evidence="6">
    <location>
        <begin position="77"/>
        <end position="149"/>
    </location>
</feature>
<feature type="zinc finger region" description="C3H1-type" evidence="5">
    <location>
        <begin position="450"/>
        <end position="478"/>
    </location>
</feature>
<evidence type="ECO:0000313" key="8">
    <source>
        <dbReference type="EMBL" id="KAF5337320.1"/>
    </source>
</evidence>
<dbReference type="Gene3D" id="4.10.1000.10">
    <property type="entry name" value="Zinc finger, CCCH-type"/>
    <property type="match status" value="2"/>
</dbReference>
<feature type="region of interest" description="Disordered" evidence="6">
    <location>
        <begin position="483"/>
        <end position="519"/>
    </location>
</feature>
<dbReference type="InterPro" id="IPR036855">
    <property type="entry name" value="Znf_CCCH_sf"/>
</dbReference>
<keyword evidence="4 5" id="KW-0862">Zinc</keyword>
<feature type="zinc finger region" description="C3H1-type" evidence="5">
    <location>
        <begin position="412"/>
        <end position="440"/>
    </location>
</feature>
<dbReference type="Pfam" id="PF00642">
    <property type="entry name" value="zf-CCCH"/>
    <property type="match status" value="2"/>
</dbReference>
<keyword evidence="1 5" id="KW-0479">Metal-binding</keyword>
<comment type="caution">
    <text evidence="8">The sequence shown here is derived from an EMBL/GenBank/DDBJ whole genome shotgun (WGS) entry which is preliminary data.</text>
</comment>
<feature type="domain" description="C3H1-type" evidence="7">
    <location>
        <begin position="450"/>
        <end position="478"/>
    </location>
</feature>
<dbReference type="SUPFAM" id="SSF90229">
    <property type="entry name" value="CCCH zinc finger"/>
    <property type="match status" value="2"/>
</dbReference>
<dbReference type="SMART" id="SM00356">
    <property type="entry name" value="ZnF_C3H1"/>
    <property type="match status" value="2"/>
</dbReference>
<dbReference type="Proteomes" id="UP000541558">
    <property type="component" value="Unassembled WGS sequence"/>
</dbReference>
<dbReference type="OrthoDB" id="410307at2759"/>
<dbReference type="PANTHER" id="PTHR12547:SF18">
    <property type="entry name" value="PROTEIN TIS11"/>
    <property type="match status" value="1"/>
</dbReference>
<sequence>MPARTEKPDHRWRFNNSGQLVDSEAAPAGWELADEIVRLKIGDVAADPADIIPLRTPPKSHLSAAAVMGTDSPLDAVSIPSAGSSPQSLEHHIAHSRASSIDTTNSSSHESVSSGRRLNQPASIRGNSVANGAKGRPRSFSGGLSSGDLHRLQHAGQDEFTDRQQQWYQATNQEAPAYPSLSNHVHRPQPQQHPALYDPRNGADRDEHQIDYIQSRNYNHAPPPHPSFVTGPPANGMPYRQNSRGFPQQGVAPGSSSLPYPAHASHLSLGNTQHLYDMMLPAPMHDNHPAVTRVQQQHNVFRATHHHSASDPSNLRDAATMALLNNTMPPTFAPAMFQPGMPPMMYPNQYYGQDVAQQIMAARLQAQYTGPYNMPAARPLSVDNTGASPTTDSNESGGQAPGPSANNRKLGLYKTELCRSWEEKHSCRYGAKCQFAHGEEELRNVSRHPKYKTEICRTFWVSGSCPYGKRCCFIHTELPNAGTGGATPPSGVPSGADSSTSQPDGRARSMSTNSDPNDATTSLLARIKSNAAGSTPIDAASSNNFQFGSRPPTGSLRVDTSALDGPSIQKQNKSAYPTFASNGILLPAPEPIRARSPAPVTAGPDLGRYNAAARLEIVGLNGQQGPKKGHATGNPRHSFSGEVDLGFAPSPSTATYEMGNGPSANGASGNGMPGRVNGHVRAGSAGNWGSLVRSNLVNTSFGRGSHSPAGDIMSAHPWSGGEVAALRLNEKAWA</sequence>